<reference evidence="2 3" key="1">
    <citation type="journal article" date="2019" name="Plant Biotechnol. J.">
        <title>The red bayberry genome and genetic basis of sex determination.</title>
        <authorList>
            <person name="Jia H.M."/>
            <person name="Jia H.J."/>
            <person name="Cai Q.L."/>
            <person name="Wang Y."/>
            <person name="Zhao H.B."/>
            <person name="Yang W.F."/>
            <person name="Wang G.Y."/>
            <person name="Li Y.H."/>
            <person name="Zhan D.L."/>
            <person name="Shen Y.T."/>
            <person name="Niu Q.F."/>
            <person name="Chang L."/>
            <person name="Qiu J."/>
            <person name="Zhao L."/>
            <person name="Xie H.B."/>
            <person name="Fu W.Y."/>
            <person name="Jin J."/>
            <person name="Li X.W."/>
            <person name="Jiao Y."/>
            <person name="Zhou C.C."/>
            <person name="Tu T."/>
            <person name="Chai C.Y."/>
            <person name="Gao J.L."/>
            <person name="Fan L.J."/>
            <person name="van de Weg E."/>
            <person name="Wang J.Y."/>
            <person name="Gao Z.S."/>
        </authorList>
    </citation>
    <scope>NUCLEOTIDE SEQUENCE [LARGE SCALE GENOMIC DNA]</scope>
    <source>
        <tissue evidence="2">Leaves</tissue>
    </source>
</reference>
<dbReference type="Proteomes" id="UP000516437">
    <property type="component" value="Chromosome 7"/>
</dbReference>
<proteinExistence type="predicted"/>
<sequence length="147" mass="16736">MGFMHNEDDEWVKKAGATHSQEIQEDQAEEKDAEEEDLEEVEAVAEDRPEDDIPVPPSPCTPCAPTVVRSMSSGSHETRLALLEASVSDLRHQLFFIHIDLWIGLKEIKSLLESHIAELALSIREARLTHNVYNTNLFIGRTVMWDW</sequence>
<evidence type="ECO:0000313" key="2">
    <source>
        <dbReference type="EMBL" id="KAB1206104.1"/>
    </source>
</evidence>
<organism evidence="2 3">
    <name type="scientific">Morella rubra</name>
    <name type="common">Chinese bayberry</name>
    <dbReference type="NCBI Taxonomy" id="262757"/>
    <lineage>
        <taxon>Eukaryota</taxon>
        <taxon>Viridiplantae</taxon>
        <taxon>Streptophyta</taxon>
        <taxon>Embryophyta</taxon>
        <taxon>Tracheophyta</taxon>
        <taxon>Spermatophyta</taxon>
        <taxon>Magnoliopsida</taxon>
        <taxon>eudicotyledons</taxon>
        <taxon>Gunneridae</taxon>
        <taxon>Pentapetalae</taxon>
        <taxon>rosids</taxon>
        <taxon>fabids</taxon>
        <taxon>Fagales</taxon>
        <taxon>Myricaceae</taxon>
        <taxon>Morella</taxon>
    </lineage>
</organism>
<comment type="caution">
    <text evidence="2">The sequence shown here is derived from an EMBL/GenBank/DDBJ whole genome shotgun (WGS) entry which is preliminary data.</text>
</comment>
<feature type="compositionally biased region" description="Acidic residues" evidence="1">
    <location>
        <begin position="23"/>
        <end position="53"/>
    </location>
</feature>
<protein>
    <submittedName>
        <fullName evidence="2">Uncharacterized protein</fullName>
    </submittedName>
</protein>
<accession>A0A6A1V095</accession>
<evidence type="ECO:0000313" key="3">
    <source>
        <dbReference type="Proteomes" id="UP000516437"/>
    </source>
</evidence>
<dbReference type="AlphaFoldDB" id="A0A6A1V095"/>
<evidence type="ECO:0000256" key="1">
    <source>
        <dbReference type="SAM" id="MobiDB-lite"/>
    </source>
</evidence>
<dbReference type="EMBL" id="RXIC02000025">
    <property type="protein sequence ID" value="KAB1206104.1"/>
    <property type="molecule type" value="Genomic_DNA"/>
</dbReference>
<feature type="region of interest" description="Disordered" evidence="1">
    <location>
        <begin position="1"/>
        <end position="63"/>
    </location>
</feature>
<keyword evidence="3" id="KW-1185">Reference proteome</keyword>
<gene>
    <name evidence="2" type="ORF">CJ030_MR7G011657</name>
</gene>
<name>A0A6A1V095_9ROSI</name>